<feature type="domain" description="DUF7134" evidence="13">
    <location>
        <begin position="13"/>
        <end position="144"/>
    </location>
</feature>
<keyword evidence="3" id="KW-0597">Phosphoprotein</keyword>
<sequence>MEGARRLVTRRVPRWAVDAGVAVLIFAMMSLVGGGFREQPWRWFDGWAYLLTAAVCLPLAARRTAPVLVLVLTSAAYLVYLARGHLPGLHLWGPVLALYSVAAMTTVRISLAAVVVAGPVLYAGAAALGIPPVGAVAQTVVICGVAIVLGGLSRQLAERNRQLAEAAEELRREHEHRLERAMVQERLRIARELHDVIAHHMSVISMQAGLAGYVFDSDPATARAAVQTVGDVSRETLDDMRRVLNLLRLPAAAGPEGDVEFTAAPGLAQLPELAERIRALGVEVELSATGPFGDLPSALQLTAYRVVQEALTNVVNHAGVCRTTVTVRREPARIVARVENDVPARKATPPRGTSGYGLLGMQERAKLYGGHVTAGPRPDGGFAVELVLPTA</sequence>
<keyword evidence="10" id="KW-1133">Transmembrane helix</keyword>
<dbReference type="InterPro" id="IPR003594">
    <property type="entry name" value="HATPase_dom"/>
</dbReference>
<feature type="domain" description="Histidine kinase/HSP90-like ATPase" evidence="11">
    <location>
        <begin position="301"/>
        <end position="390"/>
    </location>
</feature>
<feature type="transmembrane region" description="Helical" evidence="10">
    <location>
        <begin position="128"/>
        <end position="152"/>
    </location>
</feature>
<feature type="coiled-coil region" evidence="9">
    <location>
        <begin position="149"/>
        <end position="184"/>
    </location>
</feature>
<feature type="domain" description="Signal transduction histidine kinase subgroup 3 dimerisation and phosphoacceptor" evidence="12">
    <location>
        <begin position="185"/>
        <end position="251"/>
    </location>
</feature>
<dbReference type="SUPFAM" id="SSF55874">
    <property type="entry name" value="ATPase domain of HSP90 chaperone/DNA topoisomerase II/histidine kinase"/>
    <property type="match status" value="1"/>
</dbReference>
<dbReference type="Pfam" id="PF02518">
    <property type="entry name" value="HATPase_c"/>
    <property type="match status" value="1"/>
</dbReference>
<dbReference type="Gene3D" id="1.20.5.1930">
    <property type="match status" value="1"/>
</dbReference>
<dbReference type="CDD" id="cd16917">
    <property type="entry name" value="HATPase_UhpB-NarQ-NarX-like"/>
    <property type="match status" value="1"/>
</dbReference>
<feature type="transmembrane region" description="Helical" evidence="10">
    <location>
        <begin position="67"/>
        <end position="84"/>
    </location>
</feature>
<dbReference type="EC" id="2.7.13.3" evidence="2"/>
<keyword evidence="15" id="KW-1185">Reference proteome</keyword>
<evidence type="ECO:0000256" key="10">
    <source>
        <dbReference type="SAM" id="Phobius"/>
    </source>
</evidence>
<dbReference type="PANTHER" id="PTHR24421">
    <property type="entry name" value="NITRATE/NITRITE SENSOR PROTEIN NARX-RELATED"/>
    <property type="match status" value="1"/>
</dbReference>
<keyword evidence="5" id="KW-0547">Nucleotide-binding</keyword>
<proteinExistence type="predicted"/>
<evidence type="ECO:0000259" key="12">
    <source>
        <dbReference type="Pfam" id="PF07730"/>
    </source>
</evidence>
<evidence type="ECO:0000256" key="1">
    <source>
        <dbReference type="ARBA" id="ARBA00000085"/>
    </source>
</evidence>
<keyword evidence="10" id="KW-0472">Membrane</keyword>
<accession>A0ABV0L978</accession>
<evidence type="ECO:0000256" key="9">
    <source>
        <dbReference type="SAM" id="Coils"/>
    </source>
</evidence>
<feature type="transmembrane region" description="Helical" evidence="10">
    <location>
        <begin position="96"/>
        <end position="122"/>
    </location>
</feature>
<feature type="transmembrane region" description="Helical" evidence="10">
    <location>
        <begin position="15"/>
        <end position="36"/>
    </location>
</feature>
<dbReference type="Proteomes" id="UP001440984">
    <property type="component" value="Unassembled WGS sequence"/>
</dbReference>
<dbReference type="PANTHER" id="PTHR24421:SF10">
    <property type="entry name" value="NITRATE_NITRITE SENSOR PROTEIN NARQ"/>
    <property type="match status" value="1"/>
</dbReference>
<evidence type="ECO:0000256" key="7">
    <source>
        <dbReference type="ARBA" id="ARBA00022840"/>
    </source>
</evidence>
<keyword evidence="4" id="KW-0808">Transferase</keyword>
<dbReference type="GO" id="GO:0016301">
    <property type="term" value="F:kinase activity"/>
    <property type="evidence" value="ECO:0007669"/>
    <property type="project" value="UniProtKB-KW"/>
</dbReference>
<evidence type="ECO:0000256" key="2">
    <source>
        <dbReference type="ARBA" id="ARBA00012438"/>
    </source>
</evidence>
<keyword evidence="8" id="KW-0902">Two-component regulatory system</keyword>
<dbReference type="InterPro" id="IPR036890">
    <property type="entry name" value="HATPase_C_sf"/>
</dbReference>
<comment type="catalytic activity">
    <reaction evidence="1">
        <text>ATP + protein L-histidine = ADP + protein N-phospho-L-histidine.</text>
        <dbReference type="EC" id="2.7.13.3"/>
    </reaction>
</comment>
<evidence type="ECO:0000313" key="14">
    <source>
        <dbReference type="EMBL" id="MEQ0558854.1"/>
    </source>
</evidence>
<evidence type="ECO:0000256" key="5">
    <source>
        <dbReference type="ARBA" id="ARBA00022741"/>
    </source>
</evidence>
<dbReference type="Pfam" id="PF07730">
    <property type="entry name" value="HisKA_3"/>
    <property type="match status" value="1"/>
</dbReference>
<evidence type="ECO:0000256" key="8">
    <source>
        <dbReference type="ARBA" id="ARBA00023012"/>
    </source>
</evidence>
<dbReference type="InterPro" id="IPR011712">
    <property type="entry name" value="Sig_transdc_His_kin_sub3_dim/P"/>
</dbReference>
<protein>
    <recommendedName>
        <fullName evidence="2">histidine kinase</fullName>
        <ecNumber evidence="2">2.7.13.3</ecNumber>
    </recommendedName>
</protein>
<dbReference type="Gene3D" id="3.30.565.10">
    <property type="entry name" value="Histidine kinase-like ATPase, C-terminal domain"/>
    <property type="match status" value="1"/>
</dbReference>
<keyword evidence="7" id="KW-0067">ATP-binding</keyword>
<keyword evidence="9" id="KW-0175">Coiled coil</keyword>
<dbReference type="Pfam" id="PF23539">
    <property type="entry name" value="DUF7134"/>
    <property type="match status" value="1"/>
</dbReference>
<reference evidence="14 15" key="1">
    <citation type="submission" date="2024-05" db="EMBL/GenBank/DDBJ databases">
        <authorList>
            <person name="Zhao H."/>
            <person name="Xu Y."/>
            <person name="Lin S."/>
            <person name="Spain J.C."/>
            <person name="Zhou N.-Y."/>
        </authorList>
    </citation>
    <scope>NUCLEOTIDE SEQUENCE [LARGE SCALE GENOMIC DNA]</scope>
    <source>
        <strain evidence="14 15">NEAU-NG30</strain>
    </source>
</reference>
<dbReference type="InterPro" id="IPR050482">
    <property type="entry name" value="Sensor_HK_TwoCompSys"/>
</dbReference>
<dbReference type="EMBL" id="JBDZYD010000002">
    <property type="protein sequence ID" value="MEQ0558854.1"/>
    <property type="molecule type" value="Genomic_DNA"/>
</dbReference>
<evidence type="ECO:0000313" key="15">
    <source>
        <dbReference type="Proteomes" id="UP001440984"/>
    </source>
</evidence>
<dbReference type="InterPro" id="IPR055558">
    <property type="entry name" value="DUF7134"/>
</dbReference>
<evidence type="ECO:0000256" key="3">
    <source>
        <dbReference type="ARBA" id="ARBA00022553"/>
    </source>
</evidence>
<dbReference type="RefSeq" id="WP_348948483.1">
    <property type="nucleotide sequence ID" value="NZ_JBDZYD010000002.1"/>
</dbReference>
<name>A0ABV0L978_9PSEU</name>
<evidence type="ECO:0000259" key="11">
    <source>
        <dbReference type="Pfam" id="PF02518"/>
    </source>
</evidence>
<keyword evidence="6 14" id="KW-0418">Kinase</keyword>
<comment type="caution">
    <text evidence="14">The sequence shown here is derived from an EMBL/GenBank/DDBJ whole genome shotgun (WGS) entry which is preliminary data.</text>
</comment>
<keyword evidence="10" id="KW-0812">Transmembrane</keyword>
<organism evidence="14 15">
    <name type="scientific">Amycolatopsis melonis</name>
    <dbReference type="NCBI Taxonomy" id="3156488"/>
    <lineage>
        <taxon>Bacteria</taxon>
        <taxon>Bacillati</taxon>
        <taxon>Actinomycetota</taxon>
        <taxon>Actinomycetes</taxon>
        <taxon>Pseudonocardiales</taxon>
        <taxon>Pseudonocardiaceae</taxon>
        <taxon>Amycolatopsis</taxon>
    </lineage>
</organism>
<evidence type="ECO:0000256" key="4">
    <source>
        <dbReference type="ARBA" id="ARBA00022679"/>
    </source>
</evidence>
<gene>
    <name evidence="14" type="ORF">ABJI51_07215</name>
</gene>
<evidence type="ECO:0000259" key="13">
    <source>
        <dbReference type="Pfam" id="PF23539"/>
    </source>
</evidence>
<evidence type="ECO:0000256" key="6">
    <source>
        <dbReference type="ARBA" id="ARBA00022777"/>
    </source>
</evidence>